<reference evidence="2" key="1">
    <citation type="submission" date="2019-10" db="EMBL/GenBank/DDBJ databases">
        <authorList>
            <consortium name="DOE Joint Genome Institute"/>
            <person name="Kuo A."/>
            <person name="Miyauchi S."/>
            <person name="Kiss E."/>
            <person name="Drula E."/>
            <person name="Kohler A."/>
            <person name="Sanchez-Garcia M."/>
            <person name="Andreopoulos B."/>
            <person name="Barry K.W."/>
            <person name="Bonito G."/>
            <person name="Buee M."/>
            <person name="Carver A."/>
            <person name="Chen C."/>
            <person name="Cichocki N."/>
            <person name="Clum A."/>
            <person name="Culley D."/>
            <person name="Crous P.W."/>
            <person name="Fauchery L."/>
            <person name="Girlanda M."/>
            <person name="Hayes R."/>
            <person name="Keri Z."/>
            <person name="LaButti K."/>
            <person name="Lipzen A."/>
            <person name="Lombard V."/>
            <person name="Magnuson J."/>
            <person name="Maillard F."/>
            <person name="Morin E."/>
            <person name="Murat C."/>
            <person name="Nolan M."/>
            <person name="Ohm R."/>
            <person name="Pangilinan J."/>
            <person name="Pereira M."/>
            <person name="Perotto S."/>
            <person name="Peter M."/>
            <person name="Riley R."/>
            <person name="Sitrit Y."/>
            <person name="Stielow B."/>
            <person name="Szollosi G."/>
            <person name="Zifcakova L."/>
            <person name="Stursova M."/>
            <person name="Spatafora J.W."/>
            <person name="Tedersoo L."/>
            <person name="Vaario L.-M."/>
            <person name="Yamada A."/>
            <person name="Yan M."/>
            <person name="Wang P."/>
            <person name="Xu J."/>
            <person name="Bruns T."/>
            <person name="Baldrian P."/>
            <person name="Vilgalys R."/>
            <person name="Henrissat B."/>
            <person name="Grigoriev I.V."/>
            <person name="Hibbett D."/>
            <person name="Nagy L.G."/>
            <person name="Martin F.M."/>
        </authorList>
    </citation>
    <scope>NUCLEOTIDE SEQUENCE</scope>
    <source>
        <strain evidence="2">Prilba</strain>
    </source>
</reference>
<reference evidence="2" key="2">
    <citation type="journal article" date="2020" name="Nat. Commun.">
        <title>Large-scale genome sequencing of mycorrhizal fungi provides insights into the early evolution of symbiotic traits.</title>
        <authorList>
            <person name="Miyauchi S."/>
            <person name="Kiss E."/>
            <person name="Kuo A."/>
            <person name="Drula E."/>
            <person name="Kohler A."/>
            <person name="Sanchez-Garcia M."/>
            <person name="Morin E."/>
            <person name="Andreopoulos B."/>
            <person name="Barry K.W."/>
            <person name="Bonito G."/>
            <person name="Buee M."/>
            <person name="Carver A."/>
            <person name="Chen C."/>
            <person name="Cichocki N."/>
            <person name="Clum A."/>
            <person name="Culley D."/>
            <person name="Crous P.W."/>
            <person name="Fauchery L."/>
            <person name="Girlanda M."/>
            <person name="Hayes R.D."/>
            <person name="Keri Z."/>
            <person name="LaButti K."/>
            <person name="Lipzen A."/>
            <person name="Lombard V."/>
            <person name="Magnuson J."/>
            <person name="Maillard F."/>
            <person name="Murat C."/>
            <person name="Nolan M."/>
            <person name="Ohm R.A."/>
            <person name="Pangilinan J."/>
            <person name="Pereira M.F."/>
            <person name="Perotto S."/>
            <person name="Peter M."/>
            <person name="Pfister S."/>
            <person name="Riley R."/>
            <person name="Sitrit Y."/>
            <person name="Stielow J.B."/>
            <person name="Szollosi G."/>
            <person name="Zifcakova L."/>
            <person name="Stursova M."/>
            <person name="Spatafora J.W."/>
            <person name="Tedersoo L."/>
            <person name="Vaario L.M."/>
            <person name="Yamada A."/>
            <person name="Yan M."/>
            <person name="Wang P."/>
            <person name="Xu J."/>
            <person name="Bruns T."/>
            <person name="Baldrian P."/>
            <person name="Vilgalys R."/>
            <person name="Dunand C."/>
            <person name="Henrissat B."/>
            <person name="Grigoriev I.V."/>
            <person name="Hibbett D."/>
            <person name="Nagy L.G."/>
            <person name="Martin F.M."/>
        </authorList>
    </citation>
    <scope>NUCLEOTIDE SEQUENCE</scope>
    <source>
        <strain evidence="2">Prilba</strain>
    </source>
</reference>
<organism evidence="2 3">
    <name type="scientific">Russula ochroleuca</name>
    <dbReference type="NCBI Taxonomy" id="152965"/>
    <lineage>
        <taxon>Eukaryota</taxon>
        <taxon>Fungi</taxon>
        <taxon>Dikarya</taxon>
        <taxon>Basidiomycota</taxon>
        <taxon>Agaricomycotina</taxon>
        <taxon>Agaricomycetes</taxon>
        <taxon>Russulales</taxon>
        <taxon>Russulaceae</taxon>
        <taxon>Russula</taxon>
    </lineage>
</organism>
<evidence type="ECO:0000313" key="3">
    <source>
        <dbReference type="Proteomes" id="UP000759537"/>
    </source>
</evidence>
<protein>
    <submittedName>
        <fullName evidence="2">Uncharacterized protein</fullName>
    </submittedName>
</protein>
<accession>A0A9P5ML59</accession>
<evidence type="ECO:0000256" key="1">
    <source>
        <dbReference type="SAM" id="MobiDB-lite"/>
    </source>
</evidence>
<name>A0A9P5ML59_9AGAM</name>
<keyword evidence="3" id="KW-1185">Reference proteome</keyword>
<comment type="caution">
    <text evidence="2">The sequence shown here is derived from an EMBL/GenBank/DDBJ whole genome shotgun (WGS) entry which is preliminary data.</text>
</comment>
<sequence length="227" mass="25107">MRSSGCISLRSLTYPRITGCTLCLPGAAHMTQTRSHPLQRAQCKLPQQPSGSQRRHPEYHGYQWAPSPSPSFSALSCSYHGASPLAQSSPTRHPQQGATYETHSGHVRSPAHKNMTSEPLRCYSAYSREVRKRSGDTDSARLYCPSPRMGSPVRTVTCGHRSSVRRLNLTPSRTRFCRLSPMFSGMMMDVGSLFTMRLFSTHAGMNSRGVPRRGQFLQSHAPIAASL</sequence>
<feature type="compositionally biased region" description="Polar residues" evidence="1">
    <location>
        <begin position="85"/>
        <end position="102"/>
    </location>
</feature>
<gene>
    <name evidence="2" type="ORF">DFH94DRAFT_780125</name>
</gene>
<evidence type="ECO:0000313" key="2">
    <source>
        <dbReference type="EMBL" id="KAF8466793.1"/>
    </source>
</evidence>
<feature type="region of interest" description="Disordered" evidence="1">
    <location>
        <begin position="83"/>
        <end position="114"/>
    </location>
</feature>
<dbReference type="AlphaFoldDB" id="A0A9P5ML59"/>
<feature type="region of interest" description="Disordered" evidence="1">
    <location>
        <begin position="35"/>
        <end position="64"/>
    </location>
</feature>
<dbReference type="Proteomes" id="UP000759537">
    <property type="component" value="Unassembled WGS sequence"/>
</dbReference>
<proteinExistence type="predicted"/>
<dbReference type="EMBL" id="WHVB01000039">
    <property type="protein sequence ID" value="KAF8466793.1"/>
    <property type="molecule type" value="Genomic_DNA"/>
</dbReference>